<protein>
    <recommendedName>
        <fullName evidence="5">Pseudouridine synthase</fullName>
        <ecNumber evidence="5">5.4.99.-</ecNumber>
    </recommendedName>
</protein>
<dbReference type="InterPro" id="IPR020103">
    <property type="entry name" value="PsdUridine_synth_cat_dom_sf"/>
</dbReference>
<dbReference type="Gene3D" id="3.30.70.580">
    <property type="entry name" value="Pseudouridine synthase I, catalytic domain, N-terminal subdomain"/>
    <property type="match status" value="1"/>
</dbReference>
<name>A0A4R5C997_9ACTN</name>
<accession>A0A4R5C997</accession>
<dbReference type="PANTHER" id="PTHR47683">
    <property type="entry name" value="PSEUDOURIDINE SYNTHASE FAMILY PROTEIN-RELATED"/>
    <property type="match status" value="1"/>
</dbReference>
<dbReference type="PANTHER" id="PTHR47683:SF2">
    <property type="entry name" value="RNA-BINDING S4 DOMAIN-CONTAINING PROTEIN"/>
    <property type="match status" value="1"/>
</dbReference>
<comment type="similarity">
    <text evidence="2 5">Belongs to the pseudouridine synthase RsuA family.</text>
</comment>
<proteinExistence type="inferred from homology"/>
<reference evidence="7 8" key="1">
    <citation type="submission" date="2019-03" db="EMBL/GenBank/DDBJ databases">
        <title>Draft genome sequences of novel Actinobacteria.</title>
        <authorList>
            <person name="Sahin N."/>
            <person name="Ay H."/>
            <person name="Saygin H."/>
        </authorList>
    </citation>
    <scope>NUCLEOTIDE SEQUENCE [LARGE SCALE GENOMIC DNA]</scope>
    <source>
        <strain evidence="7 8">5K138</strain>
    </source>
</reference>
<evidence type="ECO:0000256" key="5">
    <source>
        <dbReference type="RuleBase" id="RU003887"/>
    </source>
</evidence>
<dbReference type="SUPFAM" id="SSF55120">
    <property type="entry name" value="Pseudouridine synthase"/>
    <property type="match status" value="1"/>
</dbReference>
<evidence type="ECO:0000313" key="7">
    <source>
        <dbReference type="EMBL" id="TDD95795.1"/>
    </source>
</evidence>
<evidence type="ECO:0000256" key="3">
    <source>
        <dbReference type="ARBA" id="ARBA00023235"/>
    </source>
</evidence>
<dbReference type="CDD" id="cd02870">
    <property type="entry name" value="PseudoU_synth_RsuA_like"/>
    <property type="match status" value="1"/>
</dbReference>
<dbReference type="GO" id="GO:0003723">
    <property type="term" value="F:RNA binding"/>
    <property type="evidence" value="ECO:0007669"/>
    <property type="project" value="UniProtKB-KW"/>
</dbReference>
<dbReference type="CDD" id="cd00165">
    <property type="entry name" value="S4"/>
    <property type="match status" value="1"/>
</dbReference>
<dbReference type="PROSITE" id="PS01149">
    <property type="entry name" value="PSI_RSU"/>
    <property type="match status" value="1"/>
</dbReference>
<dbReference type="InterPro" id="IPR050343">
    <property type="entry name" value="RsuA_PseudoU_synthase"/>
</dbReference>
<dbReference type="Gene3D" id="3.10.290.10">
    <property type="entry name" value="RNA-binding S4 domain"/>
    <property type="match status" value="1"/>
</dbReference>
<dbReference type="OrthoDB" id="9807213at2"/>
<dbReference type="InterPro" id="IPR002942">
    <property type="entry name" value="S4_RNA-bd"/>
</dbReference>
<dbReference type="InterPro" id="IPR006145">
    <property type="entry name" value="PsdUridine_synth_RsuA/RluA"/>
</dbReference>
<dbReference type="InterPro" id="IPR020094">
    <property type="entry name" value="TruA/RsuA/RluB/E/F_N"/>
</dbReference>
<dbReference type="InterPro" id="IPR000748">
    <property type="entry name" value="PsdUridine_synth_RsuA/RluB/E/F"/>
</dbReference>
<dbReference type="RefSeq" id="WP_131901938.1">
    <property type="nucleotide sequence ID" value="NZ_SMKZ01000088.1"/>
</dbReference>
<dbReference type="AlphaFoldDB" id="A0A4R5C997"/>
<organism evidence="7 8">
    <name type="scientific">Jiangella asiatica</name>
    <dbReference type="NCBI Taxonomy" id="2530372"/>
    <lineage>
        <taxon>Bacteria</taxon>
        <taxon>Bacillati</taxon>
        <taxon>Actinomycetota</taxon>
        <taxon>Actinomycetes</taxon>
        <taxon>Jiangellales</taxon>
        <taxon>Jiangellaceae</taxon>
        <taxon>Jiangella</taxon>
    </lineage>
</organism>
<evidence type="ECO:0000313" key="8">
    <source>
        <dbReference type="Proteomes" id="UP000294739"/>
    </source>
</evidence>
<comment type="caution">
    <text evidence="7">The sequence shown here is derived from an EMBL/GenBank/DDBJ whole genome shotgun (WGS) entry which is preliminary data.</text>
</comment>
<comment type="catalytic activity">
    <reaction evidence="1">
        <text>a uridine in RNA = a pseudouridine in RNA</text>
        <dbReference type="Rhea" id="RHEA:48348"/>
        <dbReference type="Rhea" id="RHEA-COMP:12068"/>
        <dbReference type="Rhea" id="RHEA-COMP:12069"/>
        <dbReference type="ChEBI" id="CHEBI:65314"/>
        <dbReference type="ChEBI" id="CHEBI:65315"/>
    </reaction>
</comment>
<dbReference type="FunFam" id="3.10.290.10:FF:000003">
    <property type="entry name" value="Pseudouridine synthase"/>
    <property type="match status" value="1"/>
</dbReference>
<dbReference type="Gene3D" id="3.30.70.1560">
    <property type="entry name" value="Alpha-L RNA-binding motif"/>
    <property type="match status" value="1"/>
</dbReference>
<evidence type="ECO:0000256" key="1">
    <source>
        <dbReference type="ARBA" id="ARBA00000073"/>
    </source>
</evidence>
<dbReference type="InterPro" id="IPR018496">
    <property type="entry name" value="PsdUridine_synth_RsuA/RluB_CS"/>
</dbReference>
<dbReference type="SUPFAM" id="SSF55174">
    <property type="entry name" value="Alpha-L RNA-binding motif"/>
    <property type="match status" value="1"/>
</dbReference>
<dbReference type="FunCoup" id="A0A4R5C997">
    <property type="interactions" value="150"/>
</dbReference>
<dbReference type="Pfam" id="PF00849">
    <property type="entry name" value="PseudoU_synth_2"/>
    <property type="match status" value="1"/>
</dbReference>
<dbReference type="NCBIfam" id="TIGR00093">
    <property type="entry name" value="pseudouridine synthase"/>
    <property type="match status" value="1"/>
</dbReference>
<keyword evidence="3 5" id="KW-0413">Isomerase</keyword>
<evidence type="ECO:0000256" key="4">
    <source>
        <dbReference type="PROSITE-ProRule" id="PRU00182"/>
    </source>
</evidence>
<gene>
    <name evidence="7" type="ORF">E1269_30955</name>
</gene>
<dbReference type="InParanoid" id="A0A4R5C997"/>
<feature type="domain" description="RNA-binding S4" evidence="6">
    <location>
        <begin position="9"/>
        <end position="69"/>
    </location>
</feature>
<dbReference type="Pfam" id="PF01479">
    <property type="entry name" value="S4"/>
    <property type="match status" value="1"/>
</dbReference>
<dbReference type="SMART" id="SM00363">
    <property type="entry name" value="S4"/>
    <property type="match status" value="1"/>
</dbReference>
<dbReference type="InterPro" id="IPR036986">
    <property type="entry name" value="S4_RNA-bd_sf"/>
</dbReference>
<keyword evidence="4" id="KW-0694">RNA-binding</keyword>
<evidence type="ECO:0000256" key="2">
    <source>
        <dbReference type="ARBA" id="ARBA00008348"/>
    </source>
</evidence>
<evidence type="ECO:0000259" key="6">
    <source>
        <dbReference type="SMART" id="SM00363"/>
    </source>
</evidence>
<dbReference type="GO" id="GO:0120159">
    <property type="term" value="F:rRNA pseudouridine synthase activity"/>
    <property type="evidence" value="ECO:0007669"/>
    <property type="project" value="UniProtKB-ARBA"/>
</dbReference>
<dbReference type="EMBL" id="SMKZ01000088">
    <property type="protein sequence ID" value="TDD95795.1"/>
    <property type="molecule type" value="Genomic_DNA"/>
</dbReference>
<dbReference type="EC" id="5.4.99.-" evidence="5"/>
<keyword evidence="8" id="KW-1185">Reference proteome</keyword>
<dbReference type="PROSITE" id="PS50889">
    <property type="entry name" value="S4"/>
    <property type="match status" value="1"/>
</dbReference>
<sequence>MPDDETTGVRLQKVLASAGVASRRASEALISAGRVEVDGKVVRTLGTRVDPARAVIKVDGSRITTTEAGLVHLALNKPVGVVSTMNDPEGRPDLTGYVIGRRERLFHVGRLDTDTEGLILLTNDGELAHRLAHPSYEVLKTYVAEVPGPVAPGLGRELRAGIELEDGPVRVDGFRVVGRSGTRVMVEVVLHEGRKHIVRRLLDSVGHPVKRLVRTHIGPVAMGDLRPGNTRKLTREEVAKLYREVGL</sequence>
<dbReference type="InterPro" id="IPR042092">
    <property type="entry name" value="PsdUridine_s_RsuA/RluB/E/F_cat"/>
</dbReference>
<dbReference type="GO" id="GO:0000455">
    <property type="term" value="P:enzyme-directed rRNA pseudouridine synthesis"/>
    <property type="evidence" value="ECO:0007669"/>
    <property type="project" value="UniProtKB-ARBA"/>
</dbReference>
<dbReference type="Proteomes" id="UP000294739">
    <property type="component" value="Unassembled WGS sequence"/>
</dbReference>